<dbReference type="GO" id="GO:0009228">
    <property type="term" value="P:thiamine biosynthetic process"/>
    <property type="evidence" value="ECO:0007669"/>
    <property type="project" value="UniProtKB-KW"/>
</dbReference>
<comment type="similarity">
    <text evidence="1">Belongs to the thiamine-monophosphate kinase family.</text>
</comment>
<dbReference type="SUPFAM" id="SSF55326">
    <property type="entry name" value="PurM N-terminal domain-like"/>
    <property type="match status" value="1"/>
</dbReference>
<comment type="catalytic activity">
    <reaction evidence="1">
        <text>thiamine phosphate + ATP = thiamine diphosphate + ADP</text>
        <dbReference type="Rhea" id="RHEA:15913"/>
        <dbReference type="ChEBI" id="CHEBI:30616"/>
        <dbReference type="ChEBI" id="CHEBI:37575"/>
        <dbReference type="ChEBI" id="CHEBI:58937"/>
        <dbReference type="ChEBI" id="CHEBI:456216"/>
        <dbReference type="EC" id="2.7.4.16"/>
    </reaction>
</comment>
<feature type="binding site" evidence="1">
    <location>
        <begin position="120"/>
        <end position="121"/>
    </location>
    <ligand>
        <name>ATP</name>
        <dbReference type="ChEBI" id="CHEBI:30616"/>
    </ligand>
</feature>
<dbReference type="InterPro" id="IPR016188">
    <property type="entry name" value="PurM-like_N"/>
</dbReference>
<dbReference type="PIRSF" id="PIRSF005303">
    <property type="entry name" value="Thiam_monoph_kin"/>
    <property type="match status" value="1"/>
</dbReference>
<dbReference type="UniPathway" id="UPA00060">
    <property type="reaction ID" value="UER00142"/>
</dbReference>
<proteinExistence type="inferred from homology"/>
<dbReference type="Pfam" id="PF00586">
    <property type="entry name" value="AIRS"/>
    <property type="match status" value="1"/>
</dbReference>
<evidence type="ECO:0000259" key="3">
    <source>
        <dbReference type="Pfam" id="PF02769"/>
    </source>
</evidence>
<dbReference type="Gene3D" id="3.90.650.10">
    <property type="entry name" value="PurM-like C-terminal domain"/>
    <property type="match status" value="1"/>
</dbReference>
<dbReference type="RefSeq" id="WP_034320400.1">
    <property type="nucleotide sequence ID" value="NZ_JOTP01000006.1"/>
</dbReference>
<evidence type="ECO:0000313" key="4">
    <source>
        <dbReference type="EMBL" id="KEP27012.1"/>
    </source>
</evidence>
<dbReference type="InterPro" id="IPR036921">
    <property type="entry name" value="PurM-like_N_sf"/>
</dbReference>
<feature type="binding site" evidence="1">
    <location>
        <position position="320"/>
    </location>
    <ligand>
        <name>substrate</name>
    </ligand>
</feature>
<name>A0A081LCN6_9BACI</name>
<sequence length="325" mass="35930">MDEFDLIHRITPKETHQRSLVMGIGDDASVYQPHSHCEEVVCVDTMVEHVHFRFDFSTPFEVGFKALAVNISDIAAMGGTPKYYLVSIAIPPHGDETIVTALYEGMKALADTYHMDLIGGDTVAIRSDFVITVTVIGEVPKGKACYRHSAQAGDIVFVTGELGSSAAGLSLLMNEVESAKAVDSDFFLERHKMPQPHIAAGYICSSFPRVTLNDVSDGLASELNEIAEASRVTIEIEADKLPKHPDLPMLRKDWLEWVLFGGEDFVLTGTIPEADWESFEIQCKKEDIQITRIGQVKGDQAASVILKDNDQQTVLMKKGYNHFKK</sequence>
<dbReference type="InterPro" id="IPR006283">
    <property type="entry name" value="ThiL-like"/>
</dbReference>
<dbReference type="NCBIfam" id="TIGR01379">
    <property type="entry name" value="thiL"/>
    <property type="match status" value="1"/>
</dbReference>
<keyword evidence="1" id="KW-0460">Magnesium</keyword>
<feature type="domain" description="PurM-like C-terminal" evidence="3">
    <location>
        <begin position="151"/>
        <end position="306"/>
    </location>
</feature>
<feature type="domain" description="PurM-like N-terminal" evidence="2">
    <location>
        <begin position="25"/>
        <end position="139"/>
    </location>
</feature>
<feature type="binding site" evidence="1">
    <location>
        <position position="214"/>
    </location>
    <ligand>
        <name>Mg(2+)</name>
        <dbReference type="ChEBI" id="CHEBI:18420"/>
        <label>3</label>
    </ligand>
</feature>
<dbReference type="Gene3D" id="3.30.1330.10">
    <property type="entry name" value="PurM-like, N-terminal domain"/>
    <property type="match status" value="1"/>
</dbReference>
<feature type="binding site" evidence="1">
    <location>
        <position position="44"/>
    </location>
    <ligand>
        <name>Mg(2+)</name>
        <dbReference type="ChEBI" id="CHEBI:18420"/>
        <label>1</label>
    </ligand>
</feature>
<feature type="binding site" evidence="1">
    <location>
        <position position="217"/>
    </location>
    <ligand>
        <name>Mg(2+)</name>
        <dbReference type="ChEBI" id="CHEBI:18420"/>
        <label>5</label>
    </ligand>
</feature>
<comment type="miscellaneous">
    <text evidence="1">Reaction mechanism of ThiL seems to utilize a direct, inline transfer of the gamma-phosphate of ATP to TMP rather than a phosphorylated enzyme intermediate.</text>
</comment>
<dbReference type="GO" id="GO:0005524">
    <property type="term" value="F:ATP binding"/>
    <property type="evidence" value="ECO:0007669"/>
    <property type="project" value="UniProtKB-UniRule"/>
</dbReference>
<evidence type="ECO:0000313" key="5">
    <source>
        <dbReference type="Proteomes" id="UP000028091"/>
    </source>
</evidence>
<dbReference type="SUPFAM" id="SSF56042">
    <property type="entry name" value="PurM C-terminal domain-like"/>
    <property type="match status" value="1"/>
</dbReference>
<protein>
    <recommendedName>
        <fullName evidence="1">Thiamine-monophosphate kinase</fullName>
        <shortName evidence="1">TMP kinase</shortName>
        <shortName evidence="1">Thiamine-phosphate kinase</shortName>
        <ecNumber evidence="1">2.7.4.16</ecNumber>
    </recommendedName>
</protein>
<dbReference type="InterPro" id="IPR036676">
    <property type="entry name" value="PurM-like_C_sf"/>
</dbReference>
<dbReference type="AlphaFoldDB" id="A0A081LCN6"/>
<dbReference type="eggNOG" id="COG0611">
    <property type="taxonomic scope" value="Bacteria"/>
</dbReference>
<dbReference type="CDD" id="cd02194">
    <property type="entry name" value="ThiL"/>
    <property type="match status" value="1"/>
</dbReference>
<gene>
    <name evidence="1" type="primary">thiL</name>
    <name evidence="4" type="ORF">BA70_17525</name>
</gene>
<organism evidence="4 5">
    <name type="scientific">Bacillus zhangzhouensis</name>
    <dbReference type="NCBI Taxonomy" id="1178540"/>
    <lineage>
        <taxon>Bacteria</taxon>
        <taxon>Bacillati</taxon>
        <taxon>Bacillota</taxon>
        <taxon>Bacilli</taxon>
        <taxon>Bacillales</taxon>
        <taxon>Bacillaceae</taxon>
        <taxon>Bacillus</taxon>
    </lineage>
</organism>
<comment type="pathway">
    <text evidence="1">Cofactor biosynthesis; thiamine diphosphate biosynthesis; thiamine diphosphate from thiamine phosphate: step 1/1.</text>
</comment>
<dbReference type="EC" id="2.7.4.16" evidence="1"/>
<reference evidence="4 5" key="1">
    <citation type="submission" date="2012-09" db="EMBL/GenBank/DDBJ databases">
        <title>Genome Sequence of Bacillus sp. DW5-4.</title>
        <authorList>
            <person name="Lai Q."/>
            <person name="Liu Y."/>
            <person name="Shao Z."/>
        </authorList>
    </citation>
    <scope>NUCLEOTIDE SEQUENCE [LARGE SCALE GENOMIC DNA]</scope>
    <source>
        <strain evidence="4 5">DW5-4</strain>
    </source>
</reference>
<comment type="caution">
    <text evidence="1">Lacks conserved residue(s) required for the propagation of feature annotation.</text>
</comment>
<feature type="binding site" evidence="1">
    <location>
        <position position="216"/>
    </location>
    <ligand>
        <name>ATP</name>
        <dbReference type="ChEBI" id="CHEBI:30616"/>
    </ligand>
</feature>
<keyword evidence="1" id="KW-0784">Thiamine biosynthesis</keyword>
<feature type="binding site" evidence="1">
    <location>
        <position position="147"/>
    </location>
    <ligand>
        <name>ATP</name>
        <dbReference type="ChEBI" id="CHEBI:30616"/>
    </ligand>
</feature>
<feature type="binding site" evidence="1">
    <location>
        <position position="73"/>
    </location>
    <ligand>
        <name>Mg(2+)</name>
        <dbReference type="ChEBI" id="CHEBI:18420"/>
        <label>3</label>
    </ligand>
</feature>
<dbReference type="InterPro" id="IPR010918">
    <property type="entry name" value="PurM-like_C_dom"/>
</dbReference>
<comment type="function">
    <text evidence="1">Catalyzes the ATP-dependent phosphorylation of thiamine-monophosphate (TMP) to form thiamine-pyrophosphate (TPP), the active form of vitamin B1.</text>
</comment>
<dbReference type="GO" id="GO:0000287">
    <property type="term" value="F:magnesium ion binding"/>
    <property type="evidence" value="ECO:0007669"/>
    <property type="project" value="UniProtKB-UniRule"/>
</dbReference>
<keyword evidence="5" id="KW-1185">Reference proteome</keyword>
<dbReference type="Pfam" id="PF02769">
    <property type="entry name" value="AIRS_C"/>
    <property type="match status" value="1"/>
</dbReference>
<accession>A0A081LCN6</accession>
<feature type="binding site" evidence="1">
    <location>
        <position position="44"/>
    </location>
    <ligand>
        <name>Mg(2+)</name>
        <dbReference type="ChEBI" id="CHEBI:18420"/>
        <label>2</label>
    </ligand>
</feature>
<feature type="binding site" evidence="1">
    <location>
        <position position="51"/>
    </location>
    <ligand>
        <name>substrate</name>
    </ligand>
</feature>
<keyword evidence="1" id="KW-0479">Metal-binding</keyword>
<dbReference type="GO" id="GO:0009030">
    <property type="term" value="F:thiamine-phosphate kinase activity"/>
    <property type="evidence" value="ECO:0007669"/>
    <property type="project" value="UniProtKB-UniRule"/>
</dbReference>
<dbReference type="GO" id="GO:0009229">
    <property type="term" value="P:thiamine diphosphate biosynthetic process"/>
    <property type="evidence" value="ECO:0007669"/>
    <property type="project" value="UniProtKB-UniRule"/>
</dbReference>
<keyword evidence="1" id="KW-0808">Transferase</keyword>
<feature type="binding site" evidence="1">
    <location>
        <position position="27"/>
    </location>
    <ligand>
        <name>Mg(2+)</name>
        <dbReference type="ChEBI" id="CHEBI:18420"/>
        <label>3</label>
    </ligand>
</feature>
<comment type="caution">
    <text evidence="4">The sequence shown here is derived from an EMBL/GenBank/DDBJ whole genome shotgun (WGS) entry which is preliminary data.</text>
</comment>
<feature type="binding site" evidence="1">
    <location>
        <position position="121"/>
    </location>
    <ligand>
        <name>Mg(2+)</name>
        <dbReference type="ChEBI" id="CHEBI:18420"/>
        <label>1</label>
    </ligand>
</feature>
<keyword evidence="1 4" id="KW-0418">Kinase</keyword>
<dbReference type="EMBL" id="JOTP01000006">
    <property type="protein sequence ID" value="KEP27012.1"/>
    <property type="molecule type" value="Genomic_DNA"/>
</dbReference>
<feature type="binding site" evidence="1">
    <location>
        <position position="73"/>
    </location>
    <ligand>
        <name>Mg(2+)</name>
        <dbReference type="ChEBI" id="CHEBI:18420"/>
        <label>4</label>
    </ligand>
</feature>
<dbReference type="PANTHER" id="PTHR30270">
    <property type="entry name" value="THIAMINE-MONOPHOSPHATE KINASE"/>
    <property type="match status" value="1"/>
</dbReference>
<evidence type="ECO:0000256" key="1">
    <source>
        <dbReference type="HAMAP-Rule" id="MF_02128"/>
    </source>
</evidence>
<feature type="binding site" evidence="1">
    <location>
        <position position="263"/>
    </location>
    <ligand>
        <name>substrate</name>
    </ligand>
</feature>
<dbReference type="PANTHER" id="PTHR30270:SF0">
    <property type="entry name" value="THIAMINE-MONOPHOSPHATE KINASE"/>
    <property type="match status" value="1"/>
</dbReference>
<keyword evidence="1" id="KW-0547">Nucleotide-binding</keyword>
<feature type="binding site" evidence="1">
    <location>
        <position position="27"/>
    </location>
    <ligand>
        <name>Mg(2+)</name>
        <dbReference type="ChEBI" id="CHEBI:18420"/>
        <label>4</label>
    </ligand>
</feature>
<feature type="binding site" evidence="1">
    <location>
        <position position="73"/>
    </location>
    <ligand>
        <name>Mg(2+)</name>
        <dbReference type="ChEBI" id="CHEBI:18420"/>
        <label>2</label>
    </ligand>
</feature>
<dbReference type="Proteomes" id="UP000028091">
    <property type="component" value="Unassembled WGS sequence"/>
</dbReference>
<feature type="binding site" evidence="1">
    <location>
        <position position="103"/>
    </location>
    <ligand>
        <name>ATP</name>
        <dbReference type="ChEBI" id="CHEBI:30616"/>
    </ligand>
</feature>
<keyword evidence="1" id="KW-0067">ATP-binding</keyword>
<dbReference type="OrthoDB" id="9802811at2"/>
<dbReference type="HAMAP" id="MF_02128">
    <property type="entry name" value="TMP_kinase"/>
    <property type="match status" value="1"/>
</dbReference>
<evidence type="ECO:0000259" key="2">
    <source>
        <dbReference type="Pfam" id="PF00586"/>
    </source>
</evidence>